<dbReference type="GO" id="GO:0016579">
    <property type="term" value="P:protein deubiquitination"/>
    <property type="evidence" value="ECO:0007669"/>
    <property type="project" value="UniProtKB-ARBA"/>
</dbReference>
<protein>
    <submittedName>
        <fullName evidence="3">USP8 dimerisation domain-containing protein</fullName>
    </submittedName>
</protein>
<keyword evidence="2" id="KW-1185">Reference proteome</keyword>
<dbReference type="Pfam" id="PF08969">
    <property type="entry name" value="USP8_dimer"/>
    <property type="match status" value="1"/>
</dbReference>
<accession>A0A914Q6K3</accession>
<reference evidence="3" key="1">
    <citation type="submission" date="2022-11" db="UniProtKB">
        <authorList>
            <consortium name="WormBaseParasite"/>
        </authorList>
    </citation>
    <scope>IDENTIFICATION</scope>
</reference>
<evidence type="ECO:0000313" key="3">
    <source>
        <dbReference type="WBParaSite" id="PDA_v2.g27094.t1"/>
    </source>
</evidence>
<dbReference type="InterPro" id="IPR015063">
    <property type="entry name" value="USP8_dimer"/>
</dbReference>
<evidence type="ECO:0000259" key="1">
    <source>
        <dbReference type="Pfam" id="PF08969"/>
    </source>
</evidence>
<dbReference type="SUPFAM" id="SSF140856">
    <property type="entry name" value="USP8 N-terminal domain-like"/>
    <property type="match status" value="1"/>
</dbReference>
<proteinExistence type="predicted"/>
<sequence>MAGMRVETANSISDLKELATLEETFMNDLRKKDCKSVFKNVQRVMGEAESAMKKDDKAGAYVLYMRAGALCSIIQKSPHKQNFSKTEEGIKFIEFFKMIIENINQLSTHLQQYYSDRQLAVELSKANLENEVIIPIKVEQPVKPQLSEDVFDELITPKQLVDYAKKGRRILIIDYREKTDVQINFKGHADGSNIVVALCPPQYIE</sequence>
<dbReference type="Gene3D" id="1.20.58.80">
    <property type="entry name" value="Phosphotransferase system, lactose/cellobiose-type IIA subunit"/>
    <property type="match status" value="1"/>
</dbReference>
<dbReference type="AlphaFoldDB" id="A0A914Q6K3"/>
<dbReference type="WBParaSite" id="PDA_v2.g27094.t1">
    <property type="protein sequence ID" value="PDA_v2.g27094.t1"/>
    <property type="gene ID" value="PDA_v2.g27094"/>
</dbReference>
<dbReference type="Proteomes" id="UP000887578">
    <property type="component" value="Unplaced"/>
</dbReference>
<organism evidence="2 3">
    <name type="scientific">Panagrolaimus davidi</name>
    <dbReference type="NCBI Taxonomy" id="227884"/>
    <lineage>
        <taxon>Eukaryota</taxon>
        <taxon>Metazoa</taxon>
        <taxon>Ecdysozoa</taxon>
        <taxon>Nematoda</taxon>
        <taxon>Chromadorea</taxon>
        <taxon>Rhabditida</taxon>
        <taxon>Tylenchina</taxon>
        <taxon>Panagrolaimomorpha</taxon>
        <taxon>Panagrolaimoidea</taxon>
        <taxon>Panagrolaimidae</taxon>
        <taxon>Panagrolaimus</taxon>
    </lineage>
</organism>
<feature type="domain" description="USP8 dimerisation" evidence="1">
    <location>
        <begin position="13"/>
        <end position="115"/>
    </location>
</feature>
<name>A0A914Q6K3_9BILA</name>
<evidence type="ECO:0000313" key="2">
    <source>
        <dbReference type="Proteomes" id="UP000887578"/>
    </source>
</evidence>